<reference evidence="3 4" key="1">
    <citation type="journal article" date="2016" name="Microb. Cell Fact.">
        <title>Dissection of exopolysaccharide biosynthesis in Kozakia baliensis.</title>
        <authorList>
            <person name="Brandt J.U."/>
            <person name="Jakob F."/>
            <person name="Behr J."/>
            <person name="Geissler A.J."/>
            <person name="Vogel R.F."/>
        </authorList>
    </citation>
    <scope>NUCLEOTIDE SEQUENCE [LARGE SCALE GENOMIC DNA]</scope>
    <source>
        <strain evidence="3 4">DSM 14400</strain>
    </source>
</reference>
<dbReference type="GO" id="GO:0033897">
    <property type="term" value="F:ribonuclease T2 activity"/>
    <property type="evidence" value="ECO:0007669"/>
    <property type="project" value="InterPro"/>
</dbReference>
<evidence type="ECO:0000313" key="3">
    <source>
        <dbReference type="EMBL" id="AOX16514.1"/>
    </source>
</evidence>
<dbReference type="OrthoDB" id="4720638at2"/>
<comment type="similarity">
    <text evidence="1 2">Belongs to the RNase T2 family.</text>
</comment>
<evidence type="ECO:0000256" key="2">
    <source>
        <dbReference type="RuleBase" id="RU004328"/>
    </source>
</evidence>
<evidence type="ECO:0000256" key="1">
    <source>
        <dbReference type="ARBA" id="ARBA00007469"/>
    </source>
</evidence>
<dbReference type="GO" id="GO:0003723">
    <property type="term" value="F:RNA binding"/>
    <property type="evidence" value="ECO:0007669"/>
    <property type="project" value="InterPro"/>
</dbReference>
<gene>
    <name evidence="3" type="ORF">A0U89_04560</name>
</gene>
<dbReference type="Proteomes" id="UP000179145">
    <property type="component" value="Chromosome"/>
</dbReference>
<dbReference type="PANTHER" id="PTHR11240:SF22">
    <property type="entry name" value="RIBONUCLEASE T2"/>
    <property type="match status" value="1"/>
</dbReference>
<dbReference type="PROSITE" id="PS51257">
    <property type="entry name" value="PROKAR_LIPOPROTEIN"/>
    <property type="match status" value="1"/>
</dbReference>
<organism evidence="3 4">
    <name type="scientific">Kozakia baliensis</name>
    <dbReference type="NCBI Taxonomy" id="153496"/>
    <lineage>
        <taxon>Bacteria</taxon>
        <taxon>Pseudomonadati</taxon>
        <taxon>Pseudomonadota</taxon>
        <taxon>Alphaproteobacteria</taxon>
        <taxon>Acetobacterales</taxon>
        <taxon>Acetobacteraceae</taxon>
        <taxon>Kozakia</taxon>
    </lineage>
</organism>
<protein>
    <submittedName>
        <fullName evidence="3">Ribonuclease I</fullName>
    </submittedName>
</protein>
<proteinExistence type="inferred from homology"/>
<name>A0A1D8USA1_9PROT</name>
<dbReference type="eggNOG" id="COG3719">
    <property type="taxonomic scope" value="Bacteria"/>
</dbReference>
<sequence length="244" mass="26932">MRLAFAVILLGFAGCTTVTPTGPALQPAAHGDFHHDTLALTWQPGFCSAGSGCLPDQPRTPLIGLHGLWASEPRSLEAQNVPVQEWWKRGCDIYGVNDAPPVLDGAMQQSLSTVVPHLPHSLVTHEYNKHARCFGYQAGPFFAAANDLRLKFAQSAMGQWLAERAGLVVTHVDLLAFFDKVTSNTTPRALQLQCGKDQEGRVVLTQMWFTLRHDRLNDFPGASSYITAPENQDNCPARFLLRRW</sequence>
<dbReference type="InterPro" id="IPR001568">
    <property type="entry name" value="RNase_T2-like"/>
</dbReference>
<dbReference type="Gene3D" id="3.90.730.10">
    <property type="entry name" value="Ribonuclease T2-like"/>
    <property type="match status" value="1"/>
</dbReference>
<dbReference type="RefSeq" id="WP_070402266.1">
    <property type="nucleotide sequence ID" value="NZ_BJVW01000002.1"/>
</dbReference>
<dbReference type="AlphaFoldDB" id="A0A1D8USA1"/>
<dbReference type="EMBL" id="CP014674">
    <property type="protein sequence ID" value="AOX16514.1"/>
    <property type="molecule type" value="Genomic_DNA"/>
</dbReference>
<dbReference type="SUPFAM" id="SSF55895">
    <property type="entry name" value="Ribonuclease Rh-like"/>
    <property type="match status" value="1"/>
</dbReference>
<evidence type="ECO:0000313" key="4">
    <source>
        <dbReference type="Proteomes" id="UP000179145"/>
    </source>
</evidence>
<dbReference type="Pfam" id="PF00445">
    <property type="entry name" value="Ribonuclease_T2"/>
    <property type="match status" value="1"/>
</dbReference>
<dbReference type="STRING" id="153496.A0U89_04560"/>
<dbReference type="PANTHER" id="PTHR11240">
    <property type="entry name" value="RIBONUCLEASE T2"/>
    <property type="match status" value="1"/>
</dbReference>
<dbReference type="KEGG" id="kba:A0U89_04560"/>
<keyword evidence="4" id="KW-1185">Reference proteome</keyword>
<accession>A0A1D8USA1</accession>
<dbReference type="InterPro" id="IPR036430">
    <property type="entry name" value="RNase_T2-like_sf"/>
</dbReference>